<keyword evidence="2" id="KW-1185">Reference proteome</keyword>
<name>A0A4Y7J818_PAPSO</name>
<dbReference type="AlphaFoldDB" id="A0A4Y7J818"/>
<dbReference type="Proteomes" id="UP000316621">
    <property type="component" value="Chromosome 3"/>
</dbReference>
<evidence type="ECO:0000313" key="1">
    <source>
        <dbReference type="EMBL" id="RZC56616.1"/>
    </source>
</evidence>
<protein>
    <submittedName>
        <fullName evidence="1">Uncharacterized protein</fullName>
    </submittedName>
</protein>
<dbReference type="Gramene" id="RZC56616">
    <property type="protein sequence ID" value="RZC56616"/>
    <property type="gene ID" value="C5167_015475"/>
</dbReference>
<accession>A0A4Y7J818</accession>
<proteinExistence type="predicted"/>
<evidence type="ECO:0000313" key="2">
    <source>
        <dbReference type="Proteomes" id="UP000316621"/>
    </source>
</evidence>
<gene>
    <name evidence="1" type="ORF">C5167_015475</name>
</gene>
<sequence>MDSTRIPNPCEEEGGGARHNAQVISWKLFIDNSYDPRHLDGQHKPRFLITVPIRNALHHQVKGIILSCLESMPTSGPNTKLPFILVVQISPVFSMFELCAKRWEEMVRANSYVFPFIWVQMRMYHEN</sequence>
<reference evidence="1 2" key="1">
    <citation type="journal article" date="2018" name="Science">
        <title>The opium poppy genome and morphinan production.</title>
        <authorList>
            <person name="Guo L."/>
            <person name="Winzer T."/>
            <person name="Yang X."/>
            <person name="Li Y."/>
            <person name="Ning Z."/>
            <person name="He Z."/>
            <person name="Teodor R."/>
            <person name="Lu Y."/>
            <person name="Bowser T.A."/>
            <person name="Graham I.A."/>
            <person name="Ye K."/>
        </authorList>
    </citation>
    <scope>NUCLEOTIDE SEQUENCE [LARGE SCALE GENOMIC DNA]</scope>
    <source>
        <strain evidence="2">cv. HN1</strain>
        <tissue evidence="1">Leaves</tissue>
    </source>
</reference>
<dbReference type="EMBL" id="CM010717">
    <property type="protein sequence ID" value="RZC56616.1"/>
    <property type="molecule type" value="Genomic_DNA"/>
</dbReference>
<organism evidence="1 2">
    <name type="scientific">Papaver somniferum</name>
    <name type="common">Opium poppy</name>
    <dbReference type="NCBI Taxonomy" id="3469"/>
    <lineage>
        <taxon>Eukaryota</taxon>
        <taxon>Viridiplantae</taxon>
        <taxon>Streptophyta</taxon>
        <taxon>Embryophyta</taxon>
        <taxon>Tracheophyta</taxon>
        <taxon>Spermatophyta</taxon>
        <taxon>Magnoliopsida</taxon>
        <taxon>Ranunculales</taxon>
        <taxon>Papaveraceae</taxon>
        <taxon>Papaveroideae</taxon>
        <taxon>Papaver</taxon>
    </lineage>
</organism>